<dbReference type="GO" id="GO:0043565">
    <property type="term" value="F:sequence-specific DNA binding"/>
    <property type="evidence" value="ECO:0007669"/>
    <property type="project" value="InterPro"/>
</dbReference>
<protein>
    <submittedName>
        <fullName evidence="5">AraC family transcriptional regulator</fullName>
    </submittedName>
</protein>
<dbReference type="PANTHER" id="PTHR43280:SF10">
    <property type="entry name" value="REGULATORY PROTEIN POCR"/>
    <property type="match status" value="1"/>
</dbReference>
<gene>
    <name evidence="5" type="ORF">D7V78_10560</name>
</gene>
<dbReference type="PANTHER" id="PTHR43280">
    <property type="entry name" value="ARAC-FAMILY TRANSCRIPTIONAL REGULATOR"/>
    <property type="match status" value="1"/>
</dbReference>
<dbReference type="EMBL" id="RAYI01000018">
    <property type="protein sequence ID" value="RLT73331.1"/>
    <property type="molecule type" value="Genomic_DNA"/>
</dbReference>
<dbReference type="AlphaFoldDB" id="A0A3L7ZPY3"/>
<keyword evidence="2" id="KW-0238">DNA-binding</keyword>
<dbReference type="PROSITE" id="PS01124">
    <property type="entry name" value="HTH_ARAC_FAMILY_2"/>
    <property type="match status" value="1"/>
</dbReference>
<dbReference type="SUPFAM" id="SSF46689">
    <property type="entry name" value="Homeodomain-like"/>
    <property type="match status" value="2"/>
</dbReference>
<sequence>MKENLTQILMNEAIREGWREWMAKVRTVLPQTDAERPVTWIAAERLARDHGRMVRLVELLREHRPVLSFRVQEEAGLLILVAYHRHGSSADFLLDTAEAYFREKDCGGFLFLCRMQASINAYDEYPHLNVLCNRLAGLLFRFRRERESEYRKGIPPMFGKADLQEVEKYLPHLRGCSFREEVALALPKVKNVEELARECAMSVNTLGRRFREELNTTPHRWLTEQRKAHVISLLADTDKPFQEIADVCGFATPSYLWDFCKKHLKATPAEIREIARCARPVRHPFPVQK</sequence>
<proteinExistence type="predicted"/>
<evidence type="ECO:0000313" key="6">
    <source>
        <dbReference type="Proteomes" id="UP000278164"/>
    </source>
</evidence>
<comment type="caution">
    <text evidence="5">The sequence shown here is derived from an EMBL/GenBank/DDBJ whole genome shotgun (WGS) entry which is preliminary data.</text>
</comment>
<dbReference type="GO" id="GO:0003700">
    <property type="term" value="F:DNA-binding transcription factor activity"/>
    <property type="evidence" value="ECO:0007669"/>
    <property type="project" value="InterPro"/>
</dbReference>
<evidence type="ECO:0000256" key="2">
    <source>
        <dbReference type="ARBA" id="ARBA00023125"/>
    </source>
</evidence>
<organism evidence="5 6">
    <name type="scientific">Parabacteroides distasonis</name>
    <dbReference type="NCBI Taxonomy" id="823"/>
    <lineage>
        <taxon>Bacteria</taxon>
        <taxon>Pseudomonadati</taxon>
        <taxon>Bacteroidota</taxon>
        <taxon>Bacteroidia</taxon>
        <taxon>Bacteroidales</taxon>
        <taxon>Tannerellaceae</taxon>
        <taxon>Parabacteroides</taxon>
    </lineage>
</organism>
<dbReference type="RefSeq" id="WP_121736188.1">
    <property type="nucleotide sequence ID" value="NZ_QXXG01000004.1"/>
</dbReference>
<keyword evidence="3" id="KW-0804">Transcription</keyword>
<accession>A0A3L7ZPY3</accession>
<dbReference type="Gene3D" id="1.10.10.60">
    <property type="entry name" value="Homeodomain-like"/>
    <property type="match status" value="1"/>
</dbReference>
<evidence type="ECO:0000256" key="3">
    <source>
        <dbReference type="ARBA" id="ARBA00023163"/>
    </source>
</evidence>
<name>A0A3L7ZPY3_PARDI</name>
<reference evidence="5 6" key="1">
    <citation type="submission" date="2018-09" db="EMBL/GenBank/DDBJ databases">
        <title>Murine metabolic-syndrome-specific gut microbial biobank.</title>
        <authorList>
            <person name="Liu C."/>
        </authorList>
    </citation>
    <scope>NUCLEOTIDE SEQUENCE [LARGE SCALE GENOMIC DNA]</scope>
    <source>
        <strain evidence="5 6">8-P5</strain>
    </source>
</reference>
<keyword evidence="1" id="KW-0805">Transcription regulation</keyword>
<dbReference type="Proteomes" id="UP000278164">
    <property type="component" value="Unassembled WGS sequence"/>
</dbReference>
<feature type="domain" description="HTH araC/xylS-type" evidence="4">
    <location>
        <begin position="191"/>
        <end position="274"/>
    </location>
</feature>
<evidence type="ECO:0000259" key="4">
    <source>
        <dbReference type="PROSITE" id="PS01124"/>
    </source>
</evidence>
<evidence type="ECO:0000313" key="5">
    <source>
        <dbReference type="EMBL" id="RLT73331.1"/>
    </source>
</evidence>
<evidence type="ECO:0000256" key="1">
    <source>
        <dbReference type="ARBA" id="ARBA00023015"/>
    </source>
</evidence>
<dbReference type="InterPro" id="IPR018060">
    <property type="entry name" value="HTH_AraC"/>
</dbReference>
<dbReference type="InterPro" id="IPR009057">
    <property type="entry name" value="Homeodomain-like_sf"/>
</dbReference>
<dbReference type="OrthoDB" id="1031930at2"/>
<dbReference type="Pfam" id="PF12833">
    <property type="entry name" value="HTH_18"/>
    <property type="match status" value="1"/>
</dbReference>
<dbReference type="SMART" id="SM00342">
    <property type="entry name" value="HTH_ARAC"/>
    <property type="match status" value="1"/>
</dbReference>